<evidence type="ECO:0000313" key="1">
    <source>
        <dbReference type="EMBL" id="QCO05067.1"/>
    </source>
</evidence>
<protein>
    <submittedName>
        <fullName evidence="1">Uncharacterized protein</fullName>
    </submittedName>
</protein>
<geneLocation type="plasmid" evidence="1">
    <name>p2</name>
</geneLocation>
<name>A0A4D8Q3D6_AZOBR</name>
<dbReference type="Proteomes" id="UP000298596">
    <property type="component" value="Plasmid p2"/>
</dbReference>
<reference evidence="1 3" key="1">
    <citation type="submission" date="2018-09" db="EMBL/GenBank/DDBJ databases">
        <title>Whole genome based analysis of evolution and adaptive divergence in Indian and Brazilian strains of Azospirillum brasilense.</title>
        <authorList>
            <person name="Singh C."/>
            <person name="Tripathi A.K."/>
        </authorList>
    </citation>
    <scope>NUCLEOTIDE SEQUENCE [LARGE SCALE GENOMIC DNA]</scope>
    <source>
        <strain evidence="1 3">MTCC4036</strain>
        <plasmid evidence="1 3">p2</plasmid>
    </source>
</reference>
<evidence type="ECO:0000313" key="3">
    <source>
        <dbReference type="Proteomes" id="UP000298596"/>
    </source>
</evidence>
<organism evidence="1 3">
    <name type="scientific">Azospirillum brasilense</name>
    <dbReference type="NCBI Taxonomy" id="192"/>
    <lineage>
        <taxon>Bacteria</taxon>
        <taxon>Pseudomonadati</taxon>
        <taxon>Pseudomonadota</taxon>
        <taxon>Alphaproteobacteria</taxon>
        <taxon>Rhodospirillales</taxon>
        <taxon>Azospirillaceae</taxon>
        <taxon>Azospirillum</taxon>
    </lineage>
</organism>
<dbReference type="EMBL" id="CP032332">
    <property type="protein sequence ID" value="QCO05067.1"/>
    <property type="molecule type" value="Genomic_DNA"/>
</dbReference>
<proteinExistence type="predicted"/>
<keyword evidence="1" id="KW-0614">Plasmid</keyword>
<evidence type="ECO:0000313" key="2">
    <source>
        <dbReference type="EMBL" id="QCO05913.1"/>
    </source>
</evidence>
<sequence>MTEPFVTMVVRLPAAALAHGVPVLVITAEAAFVVIPAYGEAALPDRGTQREHVLLRLAEEEVREEIRTMIEADDTLTRLAPEMVGDADIHAACRAVALSADLGEEHGAARFRAALAAIRAAESRLGCLA</sequence>
<dbReference type="EMBL" id="CP032332">
    <property type="protein sequence ID" value="QCO05913.1"/>
    <property type="molecule type" value="Genomic_DNA"/>
</dbReference>
<dbReference type="AlphaFoldDB" id="A0A4D8Q3D6"/>
<accession>A0A4D8Q3D6</accession>
<gene>
    <name evidence="1" type="ORF">D3867_23980</name>
    <name evidence="2" type="ORF">D3867_29090</name>
</gene>